<dbReference type="AlphaFoldDB" id="A0A9W9HET8"/>
<dbReference type="OrthoDB" id="1933455at2759"/>
<dbReference type="GO" id="GO:0005634">
    <property type="term" value="C:nucleus"/>
    <property type="evidence" value="ECO:0007669"/>
    <property type="project" value="TreeGrafter"/>
</dbReference>
<evidence type="ECO:0000259" key="12">
    <source>
        <dbReference type="PROSITE" id="PS50897"/>
    </source>
</evidence>
<feature type="domain" description="RING-Gid-type" evidence="13">
    <location>
        <begin position="346"/>
        <end position="408"/>
    </location>
</feature>
<reference evidence="14" key="1">
    <citation type="submission" date="2022-11" db="EMBL/GenBank/DDBJ databases">
        <authorList>
            <person name="Petersen C."/>
        </authorList>
    </citation>
    <scope>NUCLEOTIDE SEQUENCE</scope>
    <source>
        <strain evidence="14">IBT 22155</strain>
    </source>
</reference>
<dbReference type="InterPro" id="IPR006595">
    <property type="entry name" value="CTLH_C"/>
</dbReference>
<evidence type="ECO:0000256" key="3">
    <source>
        <dbReference type="ARBA" id="ARBA00010615"/>
    </source>
</evidence>
<evidence type="ECO:0000256" key="7">
    <source>
        <dbReference type="ARBA" id="ARBA00022723"/>
    </source>
</evidence>
<evidence type="ECO:0000256" key="11">
    <source>
        <dbReference type="SAM" id="Coils"/>
    </source>
</evidence>
<dbReference type="GO" id="GO:0043161">
    <property type="term" value="P:proteasome-mediated ubiquitin-dependent protein catabolic process"/>
    <property type="evidence" value="ECO:0007669"/>
    <property type="project" value="InterPro"/>
</dbReference>
<feature type="coiled-coil region" evidence="11">
    <location>
        <begin position="72"/>
        <end position="99"/>
    </location>
</feature>
<dbReference type="PANTHER" id="PTHR12170:SF2">
    <property type="entry name" value="E3 UBIQUITIN-PROTEIN TRANSFERASE MAEA"/>
    <property type="match status" value="1"/>
</dbReference>
<evidence type="ECO:0000256" key="6">
    <source>
        <dbReference type="ARBA" id="ARBA00022490"/>
    </source>
</evidence>
<dbReference type="PROSITE" id="PS51867">
    <property type="entry name" value="ZF_RING_GID"/>
    <property type="match status" value="1"/>
</dbReference>
<dbReference type="Proteomes" id="UP001149079">
    <property type="component" value="Unassembled WGS sequence"/>
</dbReference>
<proteinExistence type="inferred from homology"/>
<comment type="caution">
    <text evidence="14">The sequence shown here is derived from an EMBL/GenBank/DDBJ whole genome shotgun (WGS) entry which is preliminary data.</text>
</comment>
<dbReference type="InterPro" id="IPR045098">
    <property type="entry name" value="Fyv10_fam"/>
</dbReference>
<reference evidence="14" key="2">
    <citation type="journal article" date="2023" name="IMA Fungus">
        <title>Comparative genomic study of the Penicillium genus elucidates a diverse pangenome and 15 lateral gene transfer events.</title>
        <authorList>
            <person name="Petersen C."/>
            <person name="Sorensen T."/>
            <person name="Nielsen M.R."/>
            <person name="Sondergaard T.E."/>
            <person name="Sorensen J.L."/>
            <person name="Fitzpatrick D.A."/>
            <person name="Frisvad J.C."/>
            <person name="Nielsen K.L."/>
        </authorList>
    </citation>
    <scope>NUCLEOTIDE SEQUENCE</scope>
    <source>
        <strain evidence="14">IBT 22155</strain>
    </source>
</reference>
<dbReference type="GO" id="GO:0034657">
    <property type="term" value="C:GID complex"/>
    <property type="evidence" value="ECO:0007669"/>
    <property type="project" value="TreeGrafter"/>
</dbReference>
<dbReference type="PROSITE" id="PS50897">
    <property type="entry name" value="CTLH"/>
    <property type="match status" value="1"/>
</dbReference>
<feature type="zinc finger region" description="RING-Gid-type" evidence="10">
    <location>
        <begin position="346"/>
        <end position="408"/>
    </location>
</feature>
<evidence type="ECO:0000256" key="5">
    <source>
        <dbReference type="ARBA" id="ARBA00018741"/>
    </source>
</evidence>
<keyword evidence="6" id="KW-0963">Cytoplasm</keyword>
<keyword evidence="15" id="KW-1185">Reference proteome</keyword>
<organism evidence="14 15">
    <name type="scientific">Penicillium bovifimosum</name>
    <dbReference type="NCBI Taxonomy" id="126998"/>
    <lineage>
        <taxon>Eukaryota</taxon>
        <taxon>Fungi</taxon>
        <taxon>Dikarya</taxon>
        <taxon>Ascomycota</taxon>
        <taxon>Pezizomycotina</taxon>
        <taxon>Eurotiomycetes</taxon>
        <taxon>Eurotiomycetidae</taxon>
        <taxon>Eurotiales</taxon>
        <taxon>Aspergillaceae</taxon>
        <taxon>Penicillium</taxon>
    </lineage>
</organism>
<dbReference type="SMART" id="SM00668">
    <property type="entry name" value="CTLH"/>
    <property type="match status" value="1"/>
</dbReference>
<dbReference type="GO" id="GO:0008270">
    <property type="term" value="F:zinc ion binding"/>
    <property type="evidence" value="ECO:0007669"/>
    <property type="project" value="UniProtKB-KW"/>
</dbReference>
<protein>
    <recommendedName>
        <fullName evidence="5">Protein FYV10</fullName>
    </recommendedName>
    <alternativeName>
        <fullName evidence="4">Protein fyv10</fullName>
    </alternativeName>
</protein>
<keyword evidence="11" id="KW-0175">Coiled coil</keyword>
<keyword evidence="8 10" id="KW-0863">Zinc-finger</keyword>
<dbReference type="GeneID" id="81402859"/>
<dbReference type="InterPro" id="IPR044063">
    <property type="entry name" value="ZF_RING_GID"/>
</dbReference>
<dbReference type="InterPro" id="IPR024964">
    <property type="entry name" value="CTLH/CRA"/>
</dbReference>
<sequence>MAELTSTKLNPESHIILDQPLLRLPQELARKNFKAVQRAVEREKEYVIPALKDTTNASLSNTQSPDQTLAALDAMISRMQGLKRRMETLQQEEKEIHKQSMKRIQHLETMHHIPSLADVMYDQWSRVRLDRLLVDHMLRSGYSKSATQLAQEKKIEDLVDLGVFTQCQRVVESLKRGETKEALQWCGENKAALKKSKVSWDGTFFVALTDWRYLKHNLEFELRLQQYIEMVRTQDKSKKIEAIIHAKKYLISSQQSENSEILRAAGLLVFTQDTRAEPYKTLFALDRWQYLSNLFVQTHHELLSLPSQPLLHIALSAGLSALKTPLCHSAYTSSSSNSQSTSTSVCPICSTELNELARKMPYAHHSKSYVESDPIVLPNGRIYGKQRLLDISTKIGSVEAGKVKDPTTGEIFSENEMKKVYIM</sequence>
<name>A0A9W9HET8_9EURO</name>
<accession>A0A9W9HET8</accession>
<evidence type="ECO:0000313" key="15">
    <source>
        <dbReference type="Proteomes" id="UP001149079"/>
    </source>
</evidence>
<evidence type="ECO:0000259" key="13">
    <source>
        <dbReference type="PROSITE" id="PS51867"/>
    </source>
</evidence>
<evidence type="ECO:0000256" key="4">
    <source>
        <dbReference type="ARBA" id="ARBA00017917"/>
    </source>
</evidence>
<evidence type="ECO:0000256" key="2">
    <source>
        <dbReference type="ARBA" id="ARBA00004496"/>
    </source>
</evidence>
<dbReference type="PANTHER" id="PTHR12170">
    <property type="entry name" value="MACROPHAGE ERYTHROBLAST ATTACHER-RELATED"/>
    <property type="match status" value="1"/>
</dbReference>
<dbReference type="Pfam" id="PF10607">
    <property type="entry name" value="CTLH"/>
    <property type="match status" value="1"/>
</dbReference>
<comment type="function">
    <text evidence="1">Involved in the proteasome-dependent degradation of fructose-1,6-bisphosphatase.</text>
</comment>
<dbReference type="PROSITE" id="PS50896">
    <property type="entry name" value="LISH"/>
    <property type="match status" value="1"/>
</dbReference>
<evidence type="ECO:0000313" key="14">
    <source>
        <dbReference type="EMBL" id="KAJ5144158.1"/>
    </source>
</evidence>
<dbReference type="RefSeq" id="XP_056525802.1">
    <property type="nucleotide sequence ID" value="XM_056663689.1"/>
</dbReference>
<evidence type="ECO:0000256" key="8">
    <source>
        <dbReference type="ARBA" id="ARBA00022771"/>
    </source>
</evidence>
<dbReference type="InterPro" id="IPR006594">
    <property type="entry name" value="LisH"/>
</dbReference>
<keyword evidence="7" id="KW-0479">Metal-binding</keyword>
<dbReference type="SMART" id="SM00757">
    <property type="entry name" value="CRA"/>
    <property type="match status" value="1"/>
</dbReference>
<comment type="similarity">
    <text evidence="3">Belongs to the FYV10 family.</text>
</comment>
<evidence type="ECO:0000256" key="10">
    <source>
        <dbReference type="PROSITE-ProRule" id="PRU01215"/>
    </source>
</evidence>
<evidence type="ECO:0000256" key="1">
    <source>
        <dbReference type="ARBA" id="ARBA00002343"/>
    </source>
</evidence>
<dbReference type="GO" id="GO:0061630">
    <property type="term" value="F:ubiquitin protein ligase activity"/>
    <property type="evidence" value="ECO:0007669"/>
    <property type="project" value="InterPro"/>
</dbReference>
<feature type="domain" description="CTLH" evidence="12">
    <location>
        <begin position="163"/>
        <end position="238"/>
    </location>
</feature>
<comment type="subcellular location">
    <subcellularLocation>
        <location evidence="2">Cytoplasm</location>
    </subcellularLocation>
</comment>
<dbReference type="GO" id="GO:0005737">
    <property type="term" value="C:cytoplasm"/>
    <property type="evidence" value="ECO:0007669"/>
    <property type="project" value="UniProtKB-SubCell"/>
</dbReference>
<dbReference type="EMBL" id="JAPQKL010000002">
    <property type="protein sequence ID" value="KAJ5144158.1"/>
    <property type="molecule type" value="Genomic_DNA"/>
</dbReference>
<keyword evidence="9" id="KW-0862">Zinc</keyword>
<gene>
    <name evidence="14" type="ORF">N7515_002945</name>
</gene>
<dbReference type="InterPro" id="IPR013144">
    <property type="entry name" value="CRA_dom"/>
</dbReference>
<evidence type="ECO:0000256" key="9">
    <source>
        <dbReference type="ARBA" id="ARBA00022833"/>
    </source>
</evidence>